<feature type="non-terminal residue" evidence="2">
    <location>
        <position position="60"/>
    </location>
</feature>
<sequence>MGMEIPDWVKHLSWIVGSDWPEGDETAMRRAAEGWTTAGGDVRDLIEELQTVASDVLGSL</sequence>
<gene>
    <name evidence="2" type="ORF">ACFQ07_08640</name>
</gene>
<name>A0ABW3CFF1_9ACTN</name>
<keyword evidence="3" id="KW-1185">Reference proteome</keyword>
<feature type="domain" description="Outer membrane channel protein CpnT-like N-terminal" evidence="1">
    <location>
        <begin position="6"/>
        <end position="57"/>
    </location>
</feature>
<evidence type="ECO:0000313" key="3">
    <source>
        <dbReference type="Proteomes" id="UP001597083"/>
    </source>
</evidence>
<dbReference type="InterPro" id="IPR057746">
    <property type="entry name" value="CpnT-like_N"/>
</dbReference>
<organism evidence="2 3">
    <name type="scientific">Actinomadura adrarensis</name>
    <dbReference type="NCBI Taxonomy" id="1819600"/>
    <lineage>
        <taxon>Bacteria</taxon>
        <taxon>Bacillati</taxon>
        <taxon>Actinomycetota</taxon>
        <taxon>Actinomycetes</taxon>
        <taxon>Streptosporangiales</taxon>
        <taxon>Thermomonosporaceae</taxon>
        <taxon>Actinomadura</taxon>
    </lineage>
</organism>
<dbReference type="Pfam" id="PF25547">
    <property type="entry name" value="WXG100_2"/>
    <property type="match status" value="1"/>
</dbReference>
<evidence type="ECO:0000259" key="1">
    <source>
        <dbReference type="Pfam" id="PF25547"/>
    </source>
</evidence>
<evidence type="ECO:0000313" key="2">
    <source>
        <dbReference type="EMBL" id="MFD0852287.1"/>
    </source>
</evidence>
<dbReference type="Proteomes" id="UP001597083">
    <property type="component" value="Unassembled WGS sequence"/>
</dbReference>
<accession>A0ABW3CFF1</accession>
<comment type="caution">
    <text evidence="2">The sequence shown here is derived from an EMBL/GenBank/DDBJ whole genome shotgun (WGS) entry which is preliminary data.</text>
</comment>
<proteinExistence type="predicted"/>
<protein>
    <recommendedName>
        <fullName evidence="1">Outer membrane channel protein CpnT-like N-terminal domain-containing protein</fullName>
    </recommendedName>
</protein>
<reference evidence="3" key="1">
    <citation type="journal article" date="2019" name="Int. J. Syst. Evol. Microbiol.">
        <title>The Global Catalogue of Microorganisms (GCM) 10K type strain sequencing project: providing services to taxonomists for standard genome sequencing and annotation.</title>
        <authorList>
            <consortium name="The Broad Institute Genomics Platform"/>
            <consortium name="The Broad Institute Genome Sequencing Center for Infectious Disease"/>
            <person name="Wu L."/>
            <person name="Ma J."/>
        </authorList>
    </citation>
    <scope>NUCLEOTIDE SEQUENCE [LARGE SCALE GENOMIC DNA]</scope>
    <source>
        <strain evidence="3">JCM 31696</strain>
    </source>
</reference>
<dbReference type="EMBL" id="JBHTIR010001221">
    <property type="protein sequence ID" value="MFD0852287.1"/>
    <property type="molecule type" value="Genomic_DNA"/>
</dbReference>